<dbReference type="STRING" id="1602171.ST44_06050"/>
<dbReference type="SUPFAM" id="SSF52218">
    <property type="entry name" value="Flavoproteins"/>
    <property type="match status" value="1"/>
</dbReference>
<sequence length="265" mass="29864">MILYLSGTGNTRWVAESIARMTGDERVVDIASVCSQPLHVQLNTGEPLGIFFPVHGWRPPMLLRRVLSEMTLSVGSERNVKPYVYSVCTVGDTVGESMDILRSDLKKQGVSLDAVFDVRMPNTYVGLPFMDVDKEKVVSDKLHEAQPRMEFIAEKIREMANGAFMRYLGRWKRINSGLLGEAFVRKLVTDRYFHVEESLCVSCGKCVASCPVGNMSLDDDGMPQWNHDGSCLTCFACYHNCPRHAIRFGSVTDKKGQYVFDYKRT</sequence>
<reference evidence="6 7" key="1">
    <citation type="submission" date="2015-01" db="EMBL/GenBank/DDBJ databases">
        <title>Comparative genomics of non-oral Prevotella species.</title>
        <authorList>
            <person name="Accetto T."/>
            <person name="Nograsek B."/>
            <person name="Avgustin G."/>
        </authorList>
    </citation>
    <scope>NUCLEOTIDE SEQUENCE [LARGE SCALE GENOMIC DNA]</scope>
    <source>
        <strain evidence="6 7">P5-119</strain>
    </source>
</reference>
<evidence type="ECO:0000256" key="1">
    <source>
        <dbReference type="ARBA" id="ARBA00001917"/>
    </source>
</evidence>
<accession>A0A0D0HDD3</accession>
<dbReference type="Gene3D" id="3.30.70.20">
    <property type="match status" value="1"/>
</dbReference>
<name>A0A0D0HDD3_9BACT</name>
<dbReference type="SUPFAM" id="SSF54862">
    <property type="entry name" value="4Fe-4S ferredoxins"/>
    <property type="match status" value="1"/>
</dbReference>
<comment type="cofactor">
    <cofactor evidence="1">
        <name>FMN</name>
        <dbReference type="ChEBI" id="CHEBI:58210"/>
    </cofactor>
</comment>
<evidence type="ECO:0000313" key="6">
    <source>
        <dbReference type="EMBL" id="KIP62779.1"/>
    </source>
</evidence>
<dbReference type="GO" id="GO:0046872">
    <property type="term" value="F:metal ion binding"/>
    <property type="evidence" value="ECO:0007669"/>
    <property type="project" value="UniProtKB-KW"/>
</dbReference>
<evidence type="ECO:0000259" key="5">
    <source>
        <dbReference type="PROSITE" id="PS51379"/>
    </source>
</evidence>
<dbReference type="RefSeq" id="WP_042518926.1">
    <property type="nucleotide sequence ID" value="NZ_JXQK01000051.1"/>
</dbReference>
<dbReference type="NCBIfam" id="NF038196">
    <property type="entry name" value="ferrodoxin_EFR1"/>
    <property type="match status" value="1"/>
</dbReference>
<evidence type="ECO:0000256" key="3">
    <source>
        <dbReference type="ARBA" id="ARBA00023004"/>
    </source>
</evidence>
<dbReference type="InterPro" id="IPR017896">
    <property type="entry name" value="4Fe4S_Fe-S-bd"/>
</dbReference>
<keyword evidence="3" id="KW-0408">Iron</keyword>
<dbReference type="PROSITE" id="PS51379">
    <property type="entry name" value="4FE4S_FER_2"/>
    <property type="match status" value="2"/>
</dbReference>
<dbReference type="InterPro" id="IPR047964">
    <property type="entry name" value="EFR1-like"/>
</dbReference>
<dbReference type="Gene3D" id="3.40.50.360">
    <property type="match status" value="1"/>
</dbReference>
<gene>
    <name evidence="6" type="ORF">ST44_06050</name>
</gene>
<evidence type="ECO:0000313" key="7">
    <source>
        <dbReference type="Proteomes" id="UP000032046"/>
    </source>
</evidence>
<feature type="domain" description="4Fe-4S ferredoxin-type" evidence="5">
    <location>
        <begin position="191"/>
        <end position="220"/>
    </location>
</feature>
<dbReference type="PROSITE" id="PS00201">
    <property type="entry name" value="FLAVODOXIN"/>
    <property type="match status" value="1"/>
</dbReference>
<evidence type="ECO:0000256" key="4">
    <source>
        <dbReference type="ARBA" id="ARBA00023014"/>
    </source>
</evidence>
<proteinExistence type="predicted"/>
<dbReference type="Pfam" id="PF13237">
    <property type="entry name" value="Fer4_10"/>
    <property type="match status" value="1"/>
</dbReference>
<dbReference type="PANTHER" id="PTHR43122">
    <property type="entry name" value="FERREDOXIN SUBUNIT OF PYRUVATE:FLAVODOXIN OXIDOREDUCTASE-RELATED"/>
    <property type="match status" value="1"/>
</dbReference>
<dbReference type="EMBL" id="JXQK01000051">
    <property type="protein sequence ID" value="KIP62779.1"/>
    <property type="molecule type" value="Genomic_DNA"/>
</dbReference>
<dbReference type="InterPro" id="IPR029039">
    <property type="entry name" value="Flavoprotein-like_sf"/>
</dbReference>
<dbReference type="Proteomes" id="UP000032046">
    <property type="component" value="Unassembled WGS sequence"/>
</dbReference>
<dbReference type="InterPro" id="IPR017900">
    <property type="entry name" value="4Fe4S_Fe_S_CS"/>
</dbReference>
<dbReference type="PANTHER" id="PTHR43122:SF1">
    <property type="entry name" value="IRON-SULFUR-BINDING PROTEIN"/>
    <property type="match status" value="1"/>
</dbReference>
<dbReference type="GO" id="GO:0051536">
    <property type="term" value="F:iron-sulfur cluster binding"/>
    <property type="evidence" value="ECO:0007669"/>
    <property type="project" value="UniProtKB-KW"/>
</dbReference>
<feature type="domain" description="4Fe-4S ferredoxin-type" evidence="5">
    <location>
        <begin position="221"/>
        <end position="251"/>
    </location>
</feature>
<keyword evidence="7" id="KW-1185">Reference proteome</keyword>
<keyword evidence="2" id="KW-0479">Metal-binding</keyword>
<comment type="caution">
    <text evidence="6">The sequence shown here is derived from an EMBL/GenBank/DDBJ whole genome shotgun (WGS) entry which is preliminary data.</text>
</comment>
<dbReference type="InterPro" id="IPR001226">
    <property type="entry name" value="Flavodoxin_CS"/>
</dbReference>
<dbReference type="AlphaFoldDB" id="A0A0D0HDD3"/>
<protein>
    <submittedName>
        <fullName evidence="6">Contig51, whole genome shotgun sequence</fullName>
    </submittedName>
</protein>
<dbReference type="PROSITE" id="PS00198">
    <property type="entry name" value="4FE4S_FER_1"/>
    <property type="match status" value="2"/>
</dbReference>
<dbReference type="GO" id="GO:0010181">
    <property type="term" value="F:FMN binding"/>
    <property type="evidence" value="ECO:0007669"/>
    <property type="project" value="InterPro"/>
</dbReference>
<evidence type="ECO:0000256" key="2">
    <source>
        <dbReference type="ARBA" id="ARBA00022723"/>
    </source>
</evidence>
<keyword evidence="4" id="KW-0411">Iron-sulfur</keyword>
<organism evidence="6 7">
    <name type="scientific">Prevotella pectinovora</name>
    <dbReference type="NCBI Taxonomy" id="1602169"/>
    <lineage>
        <taxon>Bacteria</taxon>
        <taxon>Pseudomonadati</taxon>
        <taxon>Bacteroidota</taxon>
        <taxon>Bacteroidia</taxon>
        <taxon>Bacteroidales</taxon>
        <taxon>Prevotellaceae</taxon>
        <taxon>Prevotella</taxon>
    </lineage>
</organism>
<dbReference type="GO" id="GO:0009055">
    <property type="term" value="F:electron transfer activity"/>
    <property type="evidence" value="ECO:0007669"/>
    <property type="project" value="InterPro"/>
</dbReference>